<dbReference type="Pfam" id="PF06585">
    <property type="entry name" value="JHBP"/>
    <property type="match status" value="1"/>
</dbReference>
<gene>
    <name evidence="5" type="ORF">GEV33_000855</name>
</gene>
<evidence type="ECO:0000256" key="3">
    <source>
        <dbReference type="ARBA" id="ARBA00060902"/>
    </source>
</evidence>
<evidence type="ECO:0000313" key="5">
    <source>
        <dbReference type="EMBL" id="KAH0821936.1"/>
    </source>
</evidence>
<evidence type="ECO:0008006" key="7">
    <source>
        <dbReference type="Google" id="ProtNLM"/>
    </source>
</evidence>
<feature type="chain" id="PRO_5035287752" description="Hemolymph juvenile hormone binding protein" evidence="4">
    <location>
        <begin position="19"/>
        <end position="326"/>
    </location>
</feature>
<accession>A0A8J6HYC1</accession>
<dbReference type="Gene3D" id="3.15.10.30">
    <property type="entry name" value="Haemolymph juvenile hormone binding protein"/>
    <property type="match status" value="2"/>
</dbReference>
<proteinExistence type="inferred from homology"/>
<name>A0A8J6HYC1_TENMO</name>
<keyword evidence="1 4" id="KW-0732">Signal</keyword>
<protein>
    <recommendedName>
        <fullName evidence="7">Hemolymph juvenile hormone binding protein</fullName>
    </recommendedName>
</protein>
<dbReference type="SMART" id="SM00700">
    <property type="entry name" value="JHBP"/>
    <property type="match status" value="1"/>
</dbReference>
<comment type="caution">
    <text evidence="5">The sequence shown here is derived from an EMBL/GenBank/DDBJ whole genome shotgun (WGS) entry which is preliminary data.</text>
</comment>
<dbReference type="GO" id="GO:0005615">
    <property type="term" value="C:extracellular space"/>
    <property type="evidence" value="ECO:0007669"/>
    <property type="project" value="TreeGrafter"/>
</dbReference>
<evidence type="ECO:0000313" key="6">
    <source>
        <dbReference type="Proteomes" id="UP000719412"/>
    </source>
</evidence>
<sequence length="326" mass="36616">MEKSTFLAFLAVANLCFGAKLPTTFKKCDKKQSDFDQCLSTAVKDALSQLNVEKKEVGLPSFEPLEVPSLAIGAGTGPVQFSQNYKDFKLSGFTKVDSLKANRMDFEKKILELDIDFPEIVMNFEYKFKGRILVLPIEGEGPGRINLHKPKFLLNLHLEEYEKKNKKYYKVTQKKLLVEPQMLNFKLDNLFNGDKVLGDNINRVMNDNSKEMYADLRSSYEEAFGKIFVAVFDNLLTRVPIAQLFASTFKKCDKKQSDFDQCLSTAVKDALSQLNIGKKEVGLPSFEPLEVPSLVIGAGTGPVGFVQNYKNIKLSGFTKVDSLKAK</sequence>
<organism evidence="5 6">
    <name type="scientific">Tenebrio molitor</name>
    <name type="common">Yellow mealworm beetle</name>
    <dbReference type="NCBI Taxonomy" id="7067"/>
    <lineage>
        <taxon>Eukaryota</taxon>
        <taxon>Metazoa</taxon>
        <taxon>Ecdysozoa</taxon>
        <taxon>Arthropoda</taxon>
        <taxon>Hexapoda</taxon>
        <taxon>Insecta</taxon>
        <taxon>Pterygota</taxon>
        <taxon>Neoptera</taxon>
        <taxon>Endopterygota</taxon>
        <taxon>Coleoptera</taxon>
        <taxon>Polyphaga</taxon>
        <taxon>Cucujiformia</taxon>
        <taxon>Tenebrionidae</taxon>
        <taxon>Tenebrio</taxon>
    </lineage>
</organism>
<feature type="signal peptide" evidence="4">
    <location>
        <begin position="1"/>
        <end position="18"/>
    </location>
</feature>
<dbReference type="InterPro" id="IPR010562">
    <property type="entry name" value="Haemolymph_juvenile_hormone-bd"/>
</dbReference>
<reference evidence="5" key="1">
    <citation type="journal article" date="2020" name="J Insects Food Feed">
        <title>The yellow mealworm (Tenebrio molitor) genome: a resource for the emerging insects as food and feed industry.</title>
        <authorList>
            <person name="Eriksson T."/>
            <person name="Andere A."/>
            <person name="Kelstrup H."/>
            <person name="Emery V."/>
            <person name="Picard C."/>
        </authorList>
    </citation>
    <scope>NUCLEOTIDE SEQUENCE</scope>
    <source>
        <strain evidence="5">Stoneville</strain>
        <tissue evidence="5">Whole head</tissue>
    </source>
</reference>
<dbReference type="EMBL" id="JABDTM020005397">
    <property type="protein sequence ID" value="KAH0821936.1"/>
    <property type="molecule type" value="Genomic_DNA"/>
</dbReference>
<evidence type="ECO:0000256" key="1">
    <source>
        <dbReference type="ARBA" id="ARBA00022729"/>
    </source>
</evidence>
<dbReference type="PANTHER" id="PTHR11008">
    <property type="entry name" value="PROTEIN TAKEOUT-LIKE PROTEIN"/>
    <property type="match status" value="1"/>
</dbReference>
<dbReference type="InterPro" id="IPR038606">
    <property type="entry name" value="To_sf"/>
</dbReference>
<evidence type="ECO:0000256" key="4">
    <source>
        <dbReference type="SAM" id="SignalP"/>
    </source>
</evidence>
<dbReference type="Proteomes" id="UP000719412">
    <property type="component" value="Unassembled WGS sequence"/>
</dbReference>
<dbReference type="PANTHER" id="PTHR11008:SF32">
    <property type="entry name" value="CIRCADIAN CLOCK-CONTROLLED PROTEIN DAYWAKE-RELATED"/>
    <property type="match status" value="1"/>
</dbReference>
<reference evidence="5" key="2">
    <citation type="submission" date="2021-08" db="EMBL/GenBank/DDBJ databases">
        <authorList>
            <person name="Eriksson T."/>
        </authorList>
    </citation>
    <scope>NUCLEOTIDE SEQUENCE</scope>
    <source>
        <strain evidence="5">Stoneville</strain>
        <tissue evidence="5">Whole head</tissue>
    </source>
</reference>
<dbReference type="AlphaFoldDB" id="A0A8J6HYC1"/>
<dbReference type="FunFam" id="3.15.10.30:FF:000001">
    <property type="entry name" value="Takeout-like protein 1"/>
    <property type="match status" value="1"/>
</dbReference>
<keyword evidence="6" id="KW-1185">Reference proteome</keyword>
<evidence type="ECO:0000256" key="2">
    <source>
        <dbReference type="ARBA" id="ARBA00023108"/>
    </source>
</evidence>
<comment type="similarity">
    <text evidence="3">Belongs to the TO family.</text>
</comment>
<dbReference type="GO" id="GO:0007623">
    <property type="term" value="P:circadian rhythm"/>
    <property type="evidence" value="ECO:0007669"/>
    <property type="project" value="UniProtKB-ARBA"/>
</dbReference>
<keyword evidence="2" id="KW-0090">Biological rhythms</keyword>